<dbReference type="GO" id="GO:0004749">
    <property type="term" value="F:ribose phosphate diphosphokinase activity"/>
    <property type="evidence" value="ECO:0007669"/>
    <property type="project" value="UniProtKB-EC"/>
</dbReference>
<gene>
    <name evidence="12" type="primary">PRPSAP2</name>
    <name evidence="12" type="ORF">Ciccas_013455</name>
</gene>
<dbReference type="GO" id="GO:0009165">
    <property type="term" value="P:nucleotide biosynthetic process"/>
    <property type="evidence" value="ECO:0007669"/>
    <property type="project" value="UniProtKB-KW"/>
</dbReference>
<keyword evidence="3" id="KW-0808">Transferase</keyword>
<reference evidence="12 13" key="1">
    <citation type="submission" date="2024-11" db="EMBL/GenBank/DDBJ databases">
        <title>Adaptive evolution of stress response genes in parasites aligns with host niche diversity.</title>
        <authorList>
            <person name="Hahn C."/>
            <person name="Resl P."/>
        </authorList>
    </citation>
    <scope>NUCLEOTIDE SEQUENCE [LARGE SCALE GENOMIC DNA]</scope>
    <source>
        <strain evidence="12">EGGRZ-B1_66</strain>
        <tissue evidence="12">Body</tissue>
    </source>
</reference>
<keyword evidence="9" id="KW-0460">Magnesium</keyword>
<dbReference type="NCBIfam" id="TIGR01251">
    <property type="entry name" value="ribP_PPkin"/>
    <property type="match status" value="1"/>
</dbReference>
<dbReference type="SUPFAM" id="SSF53271">
    <property type="entry name" value="PRTase-like"/>
    <property type="match status" value="2"/>
</dbReference>
<dbReference type="PANTHER" id="PTHR10210:SF53">
    <property type="entry name" value="GH23275P"/>
    <property type="match status" value="1"/>
</dbReference>
<keyword evidence="6" id="KW-0547">Nucleotide-binding</keyword>
<dbReference type="PANTHER" id="PTHR10210">
    <property type="entry name" value="RIBOSE-PHOSPHATE DIPHOSPHOKINASE FAMILY MEMBER"/>
    <property type="match status" value="1"/>
</dbReference>
<comment type="catalytic activity">
    <reaction evidence="10">
        <text>D-ribose 5-phosphate + ATP = 5-phospho-alpha-D-ribose 1-diphosphate + AMP + H(+)</text>
        <dbReference type="Rhea" id="RHEA:15609"/>
        <dbReference type="ChEBI" id="CHEBI:15378"/>
        <dbReference type="ChEBI" id="CHEBI:30616"/>
        <dbReference type="ChEBI" id="CHEBI:58017"/>
        <dbReference type="ChEBI" id="CHEBI:78346"/>
        <dbReference type="ChEBI" id="CHEBI:456215"/>
        <dbReference type="EC" id="2.7.6.1"/>
    </reaction>
</comment>
<evidence type="ECO:0000313" key="12">
    <source>
        <dbReference type="EMBL" id="KAL3308019.1"/>
    </source>
</evidence>
<dbReference type="Pfam" id="PF13793">
    <property type="entry name" value="Pribosyltran_N"/>
    <property type="match status" value="1"/>
</dbReference>
<dbReference type="InterPro" id="IPR029057">
    <property type="entry name" value="PRTase-like"/>
</dbReference>
<keyword evidence="4" id="KW-0479">Metal-binding</keyword>
<dbReference type="Pfam" id="PF14572">
    <property type="entry name" value="Pribosyl_synth"/>
    <property type="match status" value="1"/>
</dbReference>
<evidence type="ECO:0000256" key="3">
    <source>
        <dbReference type="ARBA" id="ARBA00022679"/>
    </source>
</evidence>
<evidence type="ECO:0000256" key="1">
    <source>
        <dbReference type="ARBA" id="ARBA00006478"/>
    </source>
</evidence>
<dbReference type="InterPro" id="IPR029099">
    <property type="entry name" value="Pribosyltran_N"/>
</dbReference>
<dbReference type="AlphaFoldDB" id="A0ABD2PLB6"/>
<dbReference type="GO" id="GO:0046872">
    <property type="term" value="F:metal ion binding"/>
    <property type="evidence" value="ECO:0007669"/>
    <property type="project" value="UniProtKB-KW"/>
</dbReference>
<dbReference type="GO" id="GO:0005524">
    <property type="term" value="F:ATP binding"/>
    <property type="evidence" value="ECO:0007669"/>
    <property type="project" value="UniProtKB-KW"/>
</dbReference>
<name>A0ABD2PLB6_9PLAT</name>
<evidence type="ECO:0000256" key="8">
    <source>
        <dbReference type="ARBA" id="ARBA00022840"/>
    </source>
</evidence>
<evidence type="ECO:0000256" key="10">
    <source>
        <dbReference type="ARBA" id="ARBA00049535"/>
    </source>
</evidence>
<dbReference type="InterPro" id="IPR005946">
    <property type="entry name" value="Rib-P_diPkinase"/>
</dbReference>
<protein>
    <recommendedName>
        <fullName evidence="2">ribose-phosphate diphosphokinase</fullName>
        <ecNumber evidence="2">2.7.6.1</ecNumber>
    </recommendedName>
</protein>
<evidence type="ECO:0000256" key="6">
    <source>
        <dbReference type="ARBA" id="ARBA00022741"/>
    </source>
</evidence>
<evidence type="ECO:0000256" key="9">
    <source>
        <dbReference type="ARBA" id="ARBA00022842"/>
    </source>
</evidence>
<evidence type="ECO:0000256" key="7">
    <source>
        <dbReference type="ARBA" id="ARBA00022777"/>
    </source>
</evidence>
<keyword evidence="5" id="KW-0545">Nucleotide biosynthesis</keyword>
<dbReference type="EMBL" id="JBJKFK010006021">
    <property type="protein sequence ID" value="KAL3308019.1"/>
    <property type="molecule type" value="Genomic_DNA"/>
</dbReference>
<dbReference type="Proteomes" id="UP001626550">
    <property type="component" value="Unassembled WGS sequence"/>
</dbReference>
<evidence type="ECO:0000256" key="2">
    <source>
        <dbReference type="ARBA" id="ARBA00013247"/>
    </source>
</evidence>
<comment type="similarity">
    <text evidence="1">Belongs to the ribose-phosphate pyrophosphokinase family.</text>
</comment>
<comment type="caution">
    <text evidence="12">The sequence shown here is derived from an EMBL/GenBank/DDBJ whole genome shotgun (WGS) entry which is preliminary data.</text>
</comment>
<keyword evidence="13" id="KW-1185">Reference proteome</keyword>
<sequence>MLARPKANKYIVLSGNSHKELARLVCSHLDSREGDCKLFYKSNLETHVIINDSVRGCNVFIIQTGSQDVNRDIMEACILSYGCKSSSCETVTLVMPYLAYSRHCRRNGRSAIECQLVARMFAQSGVDKLLTVDLFADEIQGFFEIPVENLRASAPMIRHIKLNFRNLANSVVVALDARSAHRASYFAAELDLPMAIIHCRNRILEVSPDAELTKSDGSVVASQSTRQYHLVGEVKEKDVIVVSNMVDDSERITEVAKLLHRKAAKTIVAIATHGLLCDQKMQEIQASHINQLILTNSIPLQELESKYSKLCVLDLSPLLAEAIRRIHNQESMYGLFSDTDFAKTEEDDD</sequence>
<dbReference type="Gene3D" id="3.40.50.2020">
    <property type="match status" value="2"/>
</dbReference>
<feature type="domain" description="Ribose-phosphate pyrophosphokinase N-terminal" evidence="11">
    <location>
        <begin position="11"/>
        <end position="125"/>
    </location>
</feature>
<evidence type="ECO:0000256" key="5">
    <source>
        <dbReference type="ARBA" id="ARBA00022727"/>
    </source>
</evidence>
<organism evidence="12 13">
    <name type="scientific">Cichlidogyrus casuarinus</name>
    <dbReference type="NCBI Taxonomy" id="1844966"/>
    <lineage>
        <taxon>Eukaryota</taxon>
        <taxon>Metazoa</taxon>
        <taxon>Spiralia</taxon>
        <taxon>Lophotrochozoa</taxon>
        <taxon>Platyhelminthes</taxon>
        <taxon>Monogenea</taxon>
        <taxon>Monopisthocotylea</taxon>
        <taxon>Dactylogyridea</taxon>
        <taxon>Ancyrocephalidae</taxon>
        <taxon>Cichlidogyrus</taxon>
    </lineage>
</organism>
<dbReference type="SMART" id="SM01400">
    <property type="entry name" value="Pribosyltran_N"/>
    <property type="match status" value="1"/>
</dbReference>
<accession>A0ABD2PLB6</accession>
<evidence type="ECO:0000256" key="4">
    <source>
        <dbReference type="ARBA" id="ARBA00022723"/>
    </source>
</evidence>
<evidence type="ECO:0000313" key="13">
    <source>
        <dbReference type="Proteomes" id="UP001626550"/>
    </source>
</evidence>
<dbReference type="EC" id="2.7.6.1" evidence="2"/>
<dbReference type="CDD" id="cd06223">
    <property type="entry name" value="PRTases_typeI"/>
    <property type="match status" value="1"/>
</dbReference>
<proteinExistence type="inferred from homology"/>
<evidence type="ECO:0000259" key="11">
    <source>
        <dbReference type="Pfam" id="PF13793"/>
    </source>
</evidence>
<dbReference type="FunFam" id="3.40.50.2020:FF:000007">
    <property type="entry name" value="Ribose-phosphate pyrophosphokinase"/>
    <property type="match status" value="1"/>
</dbReference>
<dbReference type="GO" id="GO:0016301">
    <property type="term" value="F:kinase activity"/>
    <property type="evidence" value="ECO:0007669"/>
    <property type="project" value="UniProtKB-KW"/>
</dbReference>
<keyword evidence="8" id="KW-0067">ATP-binding</keyword>
<dbReference type="InterPro" id="IPR000836">
    <property type="entry name" value="PRTase_dom"/>
</dbReference>
<keyword evidence="7" id="KW-0418">Kinase</keyword>